<dbReference type="Proteomes" id="UP000824120">
    <property type="component" value="Chromosome 2"/>
</dbReference>
<evidence type="ECO:0000313" key="1">
    <source>
        <dbReference type="EMBL" id="KAG5624972.1"/>
    </source>
</evidence>
<sequence>MKNGETNVVSYKSNIGTYRTRVIALFAKEASYIEVGAGSFVVTGSGFSFAYEIYTLSTTLPCVVDLIKLEVVFDGSLTLGKAKQDSLEKGSEEVMIKYYKKHNTWKNEEQYI</sequence>
<proteinExistence type="predicted"/>
<comment type="caution">
    <text evidence="1">The sequence shown here is derived from an EMBL/GenBank/DDBJ whole genome shotgun (WGS) entry which is preliminary data.</text>
</comment>
<reference evidence="1 2" key="1">
    <citation type="submission" date="2020-09" db="EMBL/GenBank/DDBJ databases">
        <title>De no assembly of potato wild relative species, Solanum commersonii.</title>
        <authorList>
            <person name="Cho K."/>
        </authorList>
    </citation>
    <scope>NUCLEOTIDE SEQUENCE [LARGE SCALE GENOMIC DNA]</scope>
    <source>
        <strain evidence="1">LZ3.2</strain>
        <tissue evidence="1">Leaf</tissue>
    </source>
</reference>
<dbReference type="EMBL" id="JACXVP010000002">
    <property type="protein sequence ID" value="KAG5624972.1"/>
    <property type="molecule type" value="Genomic_DNA"/>
</dbReference>
<evidence type="ECO:0000313" key="2">
    <source>
        <dbReference type="Proteomes" id="UP000824120"/>
    </source>
</evidence>
<dbReference type="AlphaFoldDB" id="A0A9J6AKX2"/>
<name>A0A9J6AKX2_SOLCO</name>
<keyword evidence="2" id="KW-1185">Reference proteome</keyword>
<gene>
    <name evidence="1" type="ORF">H5410_010190</name>
</gene>
<protein>
    <submittedName>
        <fullName evidence="1">Uncharacterized protein</fullName>
    </submittedName>
</protein>
<organism evidence="1 2">
    <name type="scientific">Solanum commersonii</name>
    <name type="common">Commerson's wild potato</name>
    <name type="synonym">Commerson's nightshade</name>
    <dbReference type="NCBI Taxonomy" id="4109"/>
    <lineage>
        <taxon>Eukaryota</taxon>
        <taxon>Viridiplantae</taxon>
        <taxon>Streptophyta</taxon>
        <taxon>Embryophyta</taxon>
        <taxon>Tracheophyta</taxon>
        <taxon>Spermatophyta</taxon>
        <taxon>Magnoliopsida</taxon>
        <taxon>eudicotyledons</taxon>
        <taxon>Gunneridae</taxon>
        <taxon>Pentapetalae</taxon>
        <taxon>asterids</taxon>
        <taxon>lamiids</taxon>
        <taxon>Solanales</taxon>
        <taxon>Solanaceae</taxon>
        <taxon>Solanoideae</taxon>
        <taxon>Solaneae</taxon>
        <taxon>Solanum</taxon>
    </lineage>
</organism>
<accession>A0A9J6AKX2</accession>